<evidence type="ECO:0000256" key="4">
    <source>
        <dbReference type="ARBA" id="ARBA00023163"/>
    </source>
</evidence>
<evidence type="ECO:0000313" key="11">
    <source>
        <dbReference type="EMBL" id="RHN54712.1"/>
    </source>
</evidence>
<feature type="domain" description="Myb-like" evidence="7">
    <location>
        <begin position="71"/>
        <end position="123"/>
    </location>
</feature>
<dbReference type="PROSITE" id="PS51293">
    <property type="entry name" value="SANT"/>
    <property type="match status" value="1"/>
</dbReference>
<protein>
    <submittedName>
        <fullName evidence="10">MYB-like DNA-binding domain, shaqkyf class protein</fullName>
    </submittedName>
    <submittedName>
        <fullName evidence="11">Putative transcription factor MYB-HB-like family</fullName>
    </submittedName>
</protein>
<dbReference type="Proteomes" id="UP000002051">
    <property type="component" value="Chromosome 5"/>
</dbReference>
<organism evidence="10 13">
    <name type="scientific">Medicago truncatula</name>
    <name type="common">Barrel medic</name>
    <name type="synonym">Medicago tribuloides</name>
    <dbReference type="NCBI Taxonomy" id="3880"/>
    <lineage>
        <taxon>Eukaryota</taxon>
        <taxon>Viridiplantae</taxon>
        <taxon>Streptophyta</taxon>
        <taxon>Embryophyta</taxon>
        <taxon>Tracheophyta</taxon>
        <taxon>Spermatophyta</taxon>
        <taxon>Magnoliopsida</taxon>
        <taxon>eudicotyledons</taxon>
        <taxon>Gunneridae</taxon>
        <taxon>Pentapetalae</taxon>
        <taxon>rosids</taxon>
        <taxon>fabids</taxon>
        <taxon>Fabales</taxon>
        <taxon>Fabaceae</taxon>
        <taxon>Papilionoideae</taxon>
        <taxon>50 kb inversion clade</taxon>
        <taxon>NPAAA clade</taxon>
        <taxon>Hologalegina</taxon>
        <taxon>IRL clade</taxon>
        <taxon>Trifolieae</taxon>
        <taxon>Medicago</taxon>
    </lineage>
</organism>
<dbReference type="NCBIfam" id="TIGR01557">
    <property type="entry name" value="myb_SHAQKYF"/>
    <property type="match status" value="1"/>
</dbReference>
<evidence type="ECO:0000259" key="8">
    <source>
        <dbReference type="PROSITE" id="PS51293"/>
    </source>
</evidence>
<evidence type="ECO:0000313" key="10">
    <source>
        <dbReference type="EMBL" id="AES95624.2"/>
    </source>
</evidence>
<dbReference type="InterPro" id="IPR017884">
    <property type="entry name" value="SANT_dom"/>
</dbReference>
<keyword evidence="13" id="KW-1185">Reference proteome</keyword>
<evidence type="ECO:0000256" key="6">
    <source>
        <dbReference type="SAM" id="MobiDB-lite"/>
    </source>
</evidence>
<dbReference type="PROSITE" id="PS51294">
    <property type="entry name" value="HTH_MYB"/>
    <property type="match status" value="1"/>
</dbReference>
<reference evidence="12" key="3">
    <citation type="submission" date="2015-04" db="UniProtKB">
        <authorList>
            <consortium name="EnsemblPlants"/>
        </authorList>
    </citation>
    <scope>IDENTIFICATION</scope>
    <source>
        <strain evidence="12">cv. Jemalong A17</strain>
    </source>
</reference>
<dbReference type="InterPro" id="IPR017930">
    <property type="entry name" value="Myb_dom"/>
</dbReference>
<dbReference type="Proteomes" id="UP000265566">
    <property type="component" value="Chromosome 5"/>
</dbReference>
<keyword evidence="2" id="KW-0805">Transcription regulation</keyword>
<feature type="domain" description="SANT" evidence="8">
    <location>
        <begin position="74"/>
        <end position="127"/>
    </location>
</feature>
<keyword evidence="4" id="KW-0804">Transcription</keyword>
<dbReference type="SUPFAM" id="SSF46689">
    <property type="entry name" value="Homeodomain-like"/>
    <property type="match status" value="1"/>
</dbReference>
<dbReference type="Pfam" id="PF00249">
    <property type="entry name" value="Myb_DNA-binding"/>
    <property type="match status" value="1"/>
</dbReference>
<evidence type="ECO:0000256" key="1">
    <source>
        <dbReference type="ARBA" id="ARBA00004123"/>
    </source>
</evidence>
<dbReference type="eggNOG" id="KOG0724">
    <property type="taxonomic scope" value="Eukaryota"/>
</dbReference>
<name>G7K884_MEDTR</name>
<keyword evidence="5" id="KW-0539">Nucleus</keyword>
<reference evidence="10 13" key="1">
    <citation type="journal article" date="2011" name="Nature">
        <title>The Medicago genome provides insight into the evolution of rhizobial symbioses.</title>
        <authorList>
            <person name="Young N.D."/>
            <person name="Debelle F."/>
            <person name="Oldroyd G.E."/>
            <person name="Geurts R."/>
            <person name="Cannon S.B."/>
            <person name="Udvardi M.K."/>
            <person name="Benedito V.A."/>
            <person name="Mayer K.F."/>
            <person name="Gouzy J."/>
            <person name="Schoof H."/>
            <person name="Van de Peer Y."/>
            <person name="Proost S."/>
            <person name="Cook D.R."/>
            <person name="Meyers B.C."/>
            <person name="Spannagl M."/>
            <person name="Cheung F."/>
            <person name="De Mita S."/>
            <person name="Krishnakumar V."/>
            <person name="Gundlach H."/>
            <person name="Zhou S."/>
            <person name="Mudge J."/>
            <person name="Bharti A.K."/>
            <person name="Murray J.D."/>
            <person name="Naoumkina M.A."/>
            <person name="Rosen B."/>
            <person name="Silverstein K.A."/>
            <person name="Tang H."/>
            <person name="Rombauts S."/>
            <person name="Zhao P.X."/>
            <person name="Zhou P."/>
            <person name="Barbe V."/>
            <person name="Bardou P."/>
            <person name="Bechner M."/>
            <person name="Bellec A."/>
            <person name="Berger A."/>
            <person name="Berges H."/>
            <person name="Bidwell S."/>
            <person name="Bisseling T."/>
            <person name="Choisne N."/>
            <person name="Couloux A."/>
            <person name="Denny R."/>
            <person name="Deshpande S."/>
            <person name="Dai X."/>
            <person name="Doyle J.J."/>
            <person name="Dudez A.M."/>
            <person name="Farmer A.D."/>
            <person name="Fouteau S."/>
            <person name="Franken C."/>
            <person name="Gibelin C."/>
            <person name="Gish J."/>
            <person name="Goldstein S."/>
            <person name="Gonzalez A.J."/>
            <person name="Green P.J."/>
            <person name="Hallab A."/>
            <person name="Hartog M."/>
            <person name="Hua A."/>
            <person name="Humphray S.J."/>
            <person name="Jeong D.H."/>
            <person name="Jing Y."/>
            <person name="Jocker A."/>
            <person name="Kenton S.M."/>
            <person name="Kim D.J."/>
            <person name="Klee K."/>
            <person name="Lai H."/>
            <person name="Lang C."/>
            <person name="Lin S."/>
            <person name="Macmil S.L."/>
            <person name="Magdelenat G."/>
            <person name="Matthews L."/>
            <person name="McCorrison J."/>
            <person name="Monaghan E.L."/>
            <person name="Mun J.H."/>
            <person name="Najar F.Z."/>
            <person name="Nicholson C."/>
            <person name="Noirot C."/>
            <person name="O'Bleness M."/>
            <person name="Paule C.R."/>
            <person name="Poulain J."/>
            <person name="Prion F."/>
            <person name="Qin B."/>
            <person name="Qu C."/>
            <person name="Retzel E.F."/>
            <person name="Riddle C."/>
            <person name="Sallet E."/>
            <person name="Samain S."/>
            <person name="Samson N."/>
            <person name="Sanders I."/>
            <person name="Saurat O."/>
            <person name="Scarpelli C."/>
            <person name="Schiex T."/>
            <person name="Segurens B."/>
            <person name="Severin A.J."/>
            <person name="Sherrier D.J."/>
            <person name="Shi R."/>
            <person name="Sims S."/>
            <person name="Singer S.R."/>
            <person name="Sinharoy S."/>
            <person name="Sterck L."/>
            <person name="Viollet A."/>
            <person name="Wang B.B."/>
            <person name="Wang K."/>
            <person name="Wang M."/>
            <person name="Wang X."/>
            <person name="Warfsmann J."/>
            <person name="Weissenbach J."/>
            <person name="White D.D."/>
            <person name="White J.D."/>
            <person name="Wiley G.B."/>
            <person name="Wincker P."/>
            <person name="Xing Y."/>
            <person name="Yang L."/>
            <person name="Yao Z."/>
            <person name="Ying F."/>
            <person name="Zhai J."/>
            <person name="Zhou L."/>
            <person name="Zuber A."/>
            <person name="Denarie J."/>
            <person name="Dixon R.A."/>
            <person name="May G.D."/>
            <person name="Schwartz D.C."/>
            <person name="Rogers J."/>
            <person name="Quetier F."/>
            <person name="Town C.D."/>
            <person name="Roe B.A."/>
        </authorList>
    </citation>
    <scope>NUCLEOTIDE SEQUENCE [LARGE SCALE GENOMIC DNA]</scope>
    <source>
        <strain evidence="10">A17</strain>
        <strain evidence="12 13">cv. Jemalong A17</strain>
    </source>
</reference>
<dbReference type="HOGENOM" id="CLU_1211361_0_0_1"/>
<dbReference type="EMBL" id="CM001221">
    <property type="protein sequence ID" value="AES95624.2"/>
    <property type="molecule type" value="Genomic_DNA"/>
</dbReference>
<accession>A0A0C3XF39</accession>
<reference evidence="11" key="4">
    <citation type="journal article" date="2018" name="Nat. Plants">
        <title>Whole-genome landscape of Medicago truncatula symbiotic genes.</title>
        <authorList>
            <person name="Pecrix Y."/>
            <person name="Gamas P."/>
            <person name="Carrere S."/>
        </authorList>
    </citation>
    <scope>NUCLEOTIDE SEQUENCE</scope>
    <source>
        <tissue evidence="11">Leaves</tissue>
    </source>
</reference>
<feature type="compositionally biased region" description="Low complexity" evidence="6">
    <location>
        <begin position="176"/>
        <end position="188"/>
    </location>
</feature>
<evidence type="ECO:0000256" key="2">
    <source>
        <dbReference type="ARBA" id="ARBA00023015"/>
    </source>
</evidence>
<proteinExistence type="predicted"/>
<evidence type="ECO:0000256" key="5">
    <source>
        <dbReference type="ARBA" id="ARBA00023242"/>
    </source>
</evidence>
<evidence type="ECO:0000313" key="13">
    <source>
        <dbReference type="Proteomes" id="UP000002051"/>
    </source>
</evidence>
<dbReference type="PaxDb" id="3880-AES95624"/>
<dbReference type="GO" id="GO:0006355">
    <property type="term" value="P:regulation of DNA-templated transcription"/>
    <property type="evidence" value="ECO:0007669"/>
    <property type="project" value="UniProtKB-ARBA"/>
</dbReference>
<evidence type="ECO:0000259" key="9">
    <source>
        <dbReference type="PROSITE" id="PS51294"/>
    </source>
</evidence>
<dbReference type="InterPro" id="IPR001005">
    <property type="entry name" value="SANT/Myb"/>
</dbReference>
<dbReference type="InterPro" id="IPR052245">
    <property type="entry name" value="Plant_Stress_Dev_TF"/>
</dbReference>
<dbReference type="GO" id="GO:0003677">
    <property type="term" value="F:DNA binding"/>
    <property type="evidence" value="ECO:0007669"/>
    <property type="project" value="UniProtKB-KW"/>
</dbReference>
<dbReference type="EMBL" id="PSQE01000005">
    <property type="protein sequence ID" value="RHN54712.1"/>
    <property type="molecule type" value="Genomic_DNA"/>
</dbReference>
<dbReference type="PANTHER" id="PTHR44191:SF69">
    <property type="entry name" value="MYB-LIKE DNA-BINDING DOMAIN, SHAQKYF CLASS PROTEIN"/>
    <property type="match status" value="1"/>
</dbReference>
<sequence>MEGRKVQQLPHHIDLNERTSIQDLPENSLDQQREKLDTVVEFGRAVAIPNSNDNNLGQAELVPEGSHEAKRGRKERVHWTEGEHKLFLQGVKKHGRGRWKDISREFVKTKTPTQIASHAQKYFVHHQTAKEIEKKKKRRSIHDITLNNNDTIVTVPLEQQEATHRIEKQHEIPPQDTATLNNKDNDNDNLQQTQQMYQLALLYPIGTALPDMNKLEKMRNLFNLLAKDL</sequence>
<dbReference type="Gene3D" id="1.10.10.60">
    <property type="entry name" value="Homeodomain-like"/>
    <property type="match status" value="1"/>
</dbReference>
<dbReference type="InterPro" id="IPR009057">
    <property type="entry name" value="Homeodomain-like_sf"/>
</dbReference>
<evidence type="ECO:0000259" key="7">
    <source>
        <dbReference type="PROSITE" id="PS50090"/>
    </source>
</evidence>
<dbReference type="GO" id="GO:0005634">
    <property type="term" value="C:nucleus"/>
    <property type="evidence" value="ECO:0007669"/>
    <property type="project" value="UniProtKB-SubCell"/>
</dbReference>
<dbReference type="GO" id="GO:0009751">
    <property type="term" value="P:response to salicylic acid"/>
    <property type="evidence" value="ECO:0000318"/>
    <property type="project" value="GO_Central"/>
</dbReference>
<accession>G7K884</accession>
<reference evidence="10 13" key="2">
    <citation type="journal article" date="2014" name="BMC Genomics">
        <title>An improved genome release (version Mt4.0) for the model legume Medicago truncatula.</title>
        <authorList>
            <person name="Tang H."/>
            <person name="Krishnakumar V."/>
            <person name="Bidwell S."/>
            <person name="Rosen B."/>
            <person name="Chan A."/>
            <person name="Zhou S."/>
            <person name="Gentzbittel L."/>
            <person name="Childs K.L."/>
            <person name="Yandell M."/>
            <person name="Gundlach H."/>
            <person name="Mayer K.F."/>
            <person name="Schwartz D.C."/>
            <person name="Town C.D."/>
        </authorList>
    </citation>
    <scope>GENOME REANNOTATION</scope>
    <source>
        <strain evidence="12 13">cv. Jemalong A17</strain>
    </source>
</reference>
<gene>
    <name evidence="12" type="primary">11416946</name>
    <name evidence="10" type="ordered locus">MTR_5g027550</name>
    <name evidence="11" type="ORF">MtrunA17_Chr5g0409831</name>
</gene>
<dbReference type="PROSITE" id="PS50090">
    <property type="entry name" value="MYB_LIKE"/>
    <property type="match status" value="1"/>
</dbReference>
<dbReference type="PANTHER" id="PTHR44191">
    <property type="entry name" value="TRANSCRIPTION FACTOR KUA1"/>
    <property type="match status" value="1"/>
</dbReference>
<dbReference type="InterPro" id="IPR006447">
    <property type="entry name" value="Myb_dom_plants"/>
</dbReference>
<evidence type="ECO:0000256" key="3">
    <source>
        <dbReference type="ARBA" id="ARBA00023125"/>
    </source>
</evidence>
<dbReference type="CDD" id="cd00167">
    <property type="entry name" value="SANT"/>
    <property type="match status" value="1"/>
</dbReference>
<dbReference type="EnsemblPlants" id="AES95624">
    <property type="protein sequence ID" value="AES95624"/>
    <property type="gene ID" value="MTR_5g027550"/>
</dbReference>
<dbReference type="Gramene" id="rna29790">
    <property type="protein sequence ID" value="RHN54712.1"/>
    <property type="gene ID" value="gene29790"/>
</dbReference>
<feature type="compositionally biased region" description="Basic and acidic residues" evidence="6">
    <location>
        <begin position="161"/>
        <end position="173"/>
    </location>
</feature>
<dbReference type="SMART" id="SM00717">
    <property type="entry name" value="SANT"/>
    <property type="match status" value="1"/>
</dbReference>
<dbReference type="STRING" id="3880.G7K884"/>
<comment type="subcellular location">
    <subcellularLocation>
        <location evidence="1">Nucleus</location>
    </subcellularLocation>
</comment>
<feature type="domain" description="HTH myb-type" evidence="9">
    <location>
        <begin position="71"/>
        <end position="127"/>
    </location>
</feature>
<dbReference type="GO" id="GO:0009739">
    <property type="term" value="P:response to gibberellin"/>
    <property type="evidence" value="ECO:0000318"/>
    <property type="project" value="GO_Central"/>
</dbReference>
<evidence type="ECO:0000313" key="12">
    <source>
        <dbReference type="EnsemblPlants" id="AES95624"/>
    </source>
</evidence>
<dbReference type="AlphaFoldDB" id="G7K884"/>
<feature type="region of interest" description="Disordered" evidence="6">
    <location>
        <begin position="161"/>
        <end position="188"/>
    </location>
</feature>
<keyword evidence="3 10" id="KW-0238">DNA-binding</keyword>